<dbReference type="PROSITE" id="PS00633">
    <property type="entry name" value="BROMODOMAIN_1"/>
    <property type="match status" value="1"/>
</dbReference>
<dbReference type="Gene3D" id="3.30.40.10">
    <property type="entry name" value="Zinc/RING finger domain, C3HC4 (zinc finger)"/>
    <property type="match status" value="2"/>
</dbReference>
<feature type="compositionally biased region" description="Polar residues" evidence="12">
    <location>
        <begin position="60"/>
        <end position="75"/>
    </location>
</feature>
<dbReference type="GO" id="GO:0070776">
    <property type="term" value="C:MOZ/MORF histone acetyltransferase complex"/>
    <property type="evidence" value="ECO:0000318"/>
    <property type="project" value="GO_Central"/>
</dbReference>
<evidence type="ECO:0000256" key="1">
    <source>
        <dbReference type="ARBA" id="ARBA00004123"/>
    </source>
</evidence>
<accession>T1F8W0</accession>
<reference evidence="17" key="3">
    <citation type="submission" date="2015-06" db="UniProtKB">
        <authorList>
            <consortium name="EnsemblMetazoa"/>
        </authorList>
    </citation>
    <scope>IDENTIFICATION</scope>
</reference>
<dbReference type="GO" id="GO:0005634">
    <property type="term" value="C:nucleus"/>
    <property type="evidence" value="ECO:0007669"/>
    <property type="project" value="UniProtKB-SubCell"/>
</dbReference>
<dbReference type="Gene3D" id="1.20.920.10">
    <property type="entry name" value="Bromodomain-like"/>
    <property type="match status" value="1"/>
</dbReference>
<keyword evidence="18" id="KW-1185">Reference proteome</keyword>
<dbReference type="PRINTS" id="PR00503">
    <property type="entry name" value="BROMODOMAIN"/>
</dbReference>
<dbReference type="GO" id="GO:0008270">
    <property type="term" value="F:zinc ion binding"/>
    <property type="evidence" value="ECO:0007669"/>
    <property type="project" value="UniProtKB-KW"/>
</dbReference>
<evidence type="ECO:0000256" key="7">
    <source>
        <dbReference type="ARBA" id="ARBA00023117"/>
    </source>
</evidence>
<comment type="subcellular location">
    <subcellularLocation>
        <location evidence="1">Nucleus</location>
    </subcellularLocation>
</comment>
<dbReference type="FunFam" id="3.30.40.10:FF:000008">
    <property type="entry name" value="Bromodomain containing 1, isoform CRA_a"/>
    <property type="match status" value="1"/>
</dbReference>
<feature type="compositionally biased region" description="Basic and acidic residues" evidence="12">
    <location>
        <begin position="151"/>
        <end position="163"/>
    </location>
</feature>
<proteinExistence type="predicted"/>
<feature type="compositionally biased region" description="Basic and acidic residues" evidence="12">
    <location>
        <begin position="864"/>
        <end position="874"/>
    </location>
</feature>
<dbReference type="CTD" id="20205259"/>
<feature type="region of interest" description="Disordered" evidence="12">
    <location>
        <begin position="1436"/>
        <end position="1464"/>
    </location>
</feature>
<dbReference type="GeneID" id="20205259"/>
<feature type="region of interest" description="Disordered" evidence="12">
    <location>
        <begin position="1014"/>
        <end position="1035"/>
    </location>
</feature>
<evidence type="ECO:0000259" key="13">
    <source>
        <dbReference type="PROSITE" id="PS50014"/>
    </source>
</evidence>
<evidence type="ECO:0000256" key="9">
    <source>
        <dbReference type="PROSITE-ProRule" id="PRU00035"/>
    </source>
</evidence>
<dbReference type="OrthoDB" id="10035579at2759"/>
<feature type="domain" description="PHD-type" evidence="15">
    <location>
        <begin position="389"/>
        <end position="510"/>
    </location>
</feature>
<keyword evidence="11" id="KW-0175">Coiled coil</keyword>
<evidence type="ECO:0000259" key="15">
    <source>
        <dbReference type="PROSITE" id="PS51805"/>
    </source>
</evidence>
<dbReference type="CDD" id="cd15572">
    <property type="entry name" value="PHD_BRPF"/>
    <property type="match status" value="1"/>
</dbReference>
<dbReference type="Pfam" id="PF13831">
    <property type="entry name" value="PHD_2"/>
    <property type="match status" value="1"/>
</dbReference>
<dbReference type="EMBL" id="KB096830">
    <property type="protein sequence ID" value="ESO01095.1"/>
    <property type="molecule type" value="Genomic_DNA"/>
</dbReference>
<dbReference type="PROSITE" id="PS01359">
    <property type="entry name" value="ZF_PHD_1"/>
    <property type="match status" value="1"/>
</dbReference>
<dbReference type="PROSITE" id="PS50014">
    <property type="entry name" value="BROMODOMAIN_2"/>
    <property type="match status" value="1"/>
</dbReference>
<dbReference type="eggNOG" id="KOG0955">
    <property type="taxonomic scope" value="Eukaryota"/>
</dbReference>
<evidence type="ECO:0000256" key="11">
    <source>
        <dbReference type="SAM" id="Coils"/>
    </source>
</evidence>
<evidence type="ECO:0000256" key="3">
    <source>
        <dbReference type="ARBA" id="ARBA00022723"/>
    </source>
</evidence>
<feature type="region of interest" description="Disordered" evidence="12">
    <location>
        <begin position="861"/>
        <end position="891"/>
    </location>
</feature>
<evidence type="ECO:0000256" key="10">
    <source>
        <dbReference type="PROSITE-ProRule" id="PRU00146"/>
    </source>
</evidence>
<protein>
    <submittedName>
        <fullName evidence="16 17">Uncharacterized protein</fullName>
    </submittedName>
</protein>
<dbReference type="PANTHER" id="PTHR13793">
    <property type="entry name" value="PHD FINGER PROTEINS"/>
    <property type="match status" value="1"/>
</dbReference>
<dbReference type="Pfam" id="PF10513">
    <property type="entry name" value="EPL1"/>
    <property type="match status" value="1"/>
</dbReference>
<dbReference type="HOGENOM" id="CLU_247117_0_0_1"/>
<dbReference type="InterPro" id="IPR019787">
    <property type="entry name" value="Znf_PHD-finger"/>
</dbReference>
<feature type="region of interest" description="Disordered" evidence="12">
    <location>
        <begin position="1"/>
        <end position="75"/>
    </location>
</feature>
<dbReference type="InterPro" id="IPR001487">
    <property type="entry name" value="Bromodomain"/>
</dbReference>
<dbReference type="RefSeq" id="XP_009020807.1">
    <property type="nucleotide sequence ID" value="XM_009022559.1"/>
</dbReference>
<feature type="region of interest" description="Disordered" evidence="12">
    <location>
        <begin position="143"/>
        <end position="178"/>
    </location>
</feature>
<feature type="compositionally biased region" description="Acidic residues" evidence="12">
    <location>
        <begin position="1381"/>
        <end position="1393"/>
    </location>
</feature>
<name>T1F8W0_HELRO</name>
<feature type="compositionally biased region" description="Polar residues" evidence="12">
    <location>
        <begin position="555"/>
        <end position="578"/>
    </location>
</feature>
<feature type="compositionally biased region" description="Acidic residues" evidence="12">
    <location>
        <begin position="1094"/>
        <end position="1106"/>
    </location>
</feature>
<keyword evidence="5 10" id="KW-0863">Zinc-finger</keyword>
<evidence type="ECO:0000259" key="14">
    <source>
        <dbReference type="PROSITE" id="PS50016"/>
    </source>
</evidence>
<evidence type="ECO:0000313" key="16">
    <source>
        <dbReference type="EMBL" id="ESO01095.1"/>
    </source>
</evidence>
<feature type="compositionally biased region" description="Basic residues" evidence="12">
    <location>
        <begin position="27"/>
        <end position="39"/>
    </location>
</feature>
<keyword evidence="6" id="KW-0862">Zinc</keyword>
<feature type="region of interest" description="Disordered" evidence="12">
    <location>
        <begin position="1074"/>
        <end position="1106"/>
    </location>
</feature>
<dbReference type="PROSITE" id="PS51805">
    <property type="entry name" value="EPHD"/>
    <property type="match status" value="1"/>
</dbReference>
<dbReference type="InterPro" id="IPR050701">
    <property type="entry name" value="Histone_Mod_Regulator"/>
</dbReference>
<reference evidence="18" key="1">
    <citation type="submission" date="2012-12" db="EMBL/GenBank/DDBJ databases">
        <authorList>
            <person name="Hellsten U."/>
            <person name="Grimwood J."/>
            <person name="Chapman J.A."/>
            <person name="Shapiro H."/>
            <person name="Aerts A."/>
            <person name="Otillar R.P."/>
            <person name="Terry A.Y."/>
            <person name="Boore J.L."/>
            <person name="Simakov O."/>
            <person name="Marletaz F."/>
            <person name="Cho S.-J."/>
            <person name="Edsinger-Gonzales E."/>
            <person name="Havlak P."/>
            <person name="Kuo D.-H."/>
            <person name="Larsson T."/>
            <person name="Lv J."/>
            <person name="Arendt D."/>
            <person name="Savage R."/>
            <person name="Osoegawa K."/>
            <person name="de Jong P."/>
            <person name="Lindberg D.R."/>
            <person name="Seaver E.C."/>
            <person name="Weisblat D.A."/>
            <person name="Putnam N.H."/>
            <person name="Grigoriev I.V."/>
            <person name="Rokhsar D.S."/>
        </authorList>
    </citation>
    <scope>NUCLEOTIDE SEQUENCE</scope>
</reference>
<dbReference type="SUPFAM" id="SSF47370">
    <property type="entry name" value="Bromodomain"/>
    <property type="match status" value="1"/>
</dbReference>
<dbReference type="InterPro" id="IPR011011">
    <property type="entry name" value="Znf_FYVE_PHD"/>
</dbReference>
<keyword evidence="2" id="KW-0597">Phosphoprotein</keyword>
<evidence type="ECO:0000256" key="8">
    <source>
        <dbReference type="ARBA" id="ARBA00023242"/>
    </source>
</evidence>
<feature type="region of interest" description="Disordered" evidence="12">
    <location>
        <begin position="1139"/>
        <end position="1173"/>
    </location>
</feature>
<evidence type="ECO:0000256" key="2">
    <source>
        <dbReference type="ARBA" id="ARBA00022553"/>
    </source>
</evidence>
<dbReference type="EnsemblMetazoa" id="HelroT175124">
    <property type="protein sequence ID" value="HelroP175124"/>
    <property type="gene ID" value="HelroG175124"/>
</dbReference>
<dbReference type="InterPro" id="IPR019542">
    <property type="entry name" value="Enhancer_polycomb-like_N"/>
</dbReference>
<dbReference type="InterPro" id="IPR013083">
    <property type="entry name" value="Znf_RING/FYVE/PHD"/>
</dbReference>
<feature type="domain" description="Bromo" evidence="13">
    <location>
        <begin position="748"/>
        <end position="818"/>
    </location>
</feature>
<dbReference type="GO" id="GO:0006357">
    <property type="term" value="P:regulation of transcription by RNA polymerase II"/>
    <property type="evidence" value="ECO:0000318"/>
    <property type="project" value="GO_Central"/>
</dbReference>
<reference evidence="16 18" key="2">
    <citation type="journal article" date="2013" name="Nature">
        <title>Insights into bilaterian evolution from three spiralian genomes.</title>
        <authorList>
            <person name="Simakov O."/>
            <person name="Marletaz F."/>
            <person name="Cho S.J."/>
            <person name="Edsinger-Gonzales E."/>
            <person name="Havlak P."/>
            <person name="Hellsten U."/>
            <person name="Kuo D.H."/>
            <person name="Larsson T."/>
            <person name="Lv J."/>
            <person name="Arendt D."/>
            <person name="Savage R."/>
            <person name="Osoegawa K."/>
            <person name="de Jong P."/>
            <person name="Grimwood J."/>
            <person name="Chapman J.A."/>
            <person name="Shapiro H."/>
            <person name="Aerts A."/>
            <person name="Otillar R.P."/>
            <person name="Terry A.Y."/>
            <person name="Boore J.L."/>
            <person name="Grigoriev I.V."/>
            <person name="Lindberg D.R."/>
            <person name="Seaver E.C."/>
            <person name="Weisblat D.A."/>
            <person name="Putnam N.H."/>
            <person name="Rokhsar D.S."/>
        </authorList>
    </citation>
    <scope>NUCLEOTIDE SEQUENCE</scope>
</reference>
<evidence type="ECO:0000256" key="5">
    <source>
        <dbReference type="ARBA" id="ARBA00022771"/>
    </source>
</evidence>
<evidence type="ECO:0000256" key="12">
    <source>
        <dbReference type="SAM" id="MobiDB-lite"/>
    </source>
</evidence>
<dbReference type="InterPro" id="IPR019786">
    <property type="entry name" value="Zinc_finger_PHD-type_CS"/>
</dbReference>
<feature type="region of interest" description="Disordered" evidence="12">
    <location>
        <begin position="1379"/>
        <end position="1416"/>
    </location>
</feature>
<feature type="domain" description="PHD-type" evidence="14">
    <location>
        <begin position="299"/>
        <end position="349"/>
    </location>
</feature>
<dbReference type="InterPro" id="IPR001965">
    <property type="entry name" value="Znf_PHD"/>
</dbReference>
<feature type="region of interest" description="Disordered" evidence="12">
    <location>
        <begin position="920"/>
        <end position="948"/>
    </location>
</feature>
<keyword evidence="8" id="KW-0539">Nucleus</keyword>
<dbReference type="InterPro" id="IPR034732">
    <property type="entry name" value="EPHD"/>
</dbReference>
<feature type="compositionally biased region" description="Acidic residues" evidence="12">
    <location>
        <begin position="522"/>
        <end position="538"/>
    </location>
</feature>
<keyword evidence="7 9" id="KW-0103">Bromodomain</keyword>
<dbReference type="SMART" id="SM00249">
    <property type="entry name" value="PHD"/>
    <property type="match status" value="2"/>
</dbReference>
<evidence type="ECO:0000256" key="4">
    <source>
        <dbReference type="ARBA" id="ARBA00022737"/>
    </source>
</evidence>
<feature type="compositionally biased region" description="Low complexity" evidence="12">
    <location>
        <begin position="1"/>
        <end position="16"/>
    </location>
</feature>
<organism evidence="17 18">
    <name type="scientific">Helobdella robusta</name>
    <name type="common">Californian leech</name>
    <dbReference type="NCBI Taxonomy" id="6412"/>
    <lineage>
        <taxon>Eukaryota</taxon>
        <taxon>Metazoa</taxon>
        <taxon>Spiralia</taxon>
        <taxon>Lophotrochozoa</taxon>
        <taxon>Annelida</taxon>
        <taxon>Clitellata</taxon>
        <taxon>Hirudinea</taxon>
        <taxon>Rhynchobdellida</taxon>
        <taxon>Glossiphoniidae</taxon>
        <taxon>Helobdella</taxon>
    </lineage>
</organism>
<feature type="compositionally biased region" description="Basic and acidic residues" evidence="12">
    <location>
        <begin position="1152"/>
        <end position="1173"/>
    </location>
</feature>
<feature type="compositionally biased region" description="Polar residues" evidence="12">
    <location>
        <begin position="40"/>
        <end position="53"/>
    </location>
</feature>
<dbReference type="InterPro" id="IPR018359">
    <property type="entry name" value="Bromodomain_CS"/>
</dbReference>
<feature type="coiled-coil region" evidence="11">
    <location>
        <begin position="694"/>
        <end position="727"/>
    </location>
</feature>
<dbReference type="SUPFAM" id="SSF57903">
    <property type="entry name" value="FYVE/PHD zinc finger"/>
    <property type="match status" value="1"/>
</dbReference>
<dbReference type="InParanoid" id="T1F8W0"/>
<dbReference type="EMBL" id="AMQM01005151">
    <property type="status" value="NOT_ANNOTATED_CDS"/>
    <property type="molecule type" value="Genomic_DNA"/>
</dbReference>
<dbReference type="Pfam" id="PF00439">
    <property type="entry name" value="Bromodomain"/>
    <property type="match status" value="1"/>
</dbReference>
<feature type="compositionally biased region" description="Polar residues" evidence="12">
    <location>
        <begin position="1395"/>
        <end position="1416"/>
    </location>
</feature>
<dbReference type="Proteomes" id="UP000015101">
    <property type="component" value="Unassembled WGS sequence"/>
</dbReference>
<dbReference type="FunFam" id="3.30.40.10:FF:000007">
    <property type="entry name" value="Bromodomain containing 1, isoform CRA_b"/>
    <property type="match status" value="1"/>
</dbReference>
<dbReference type="PANTHER" id="PTHR13793:SF107">
    <property type="entry name" value="BROMODOMAIN-CONTAINING PROTEIN HOMOLOG"/>
    <property type="match status" value="1"/>
</dbReference>
<dbReference type="KEGG" id="hro:HELRODRAFT_175124"/>
<keyword evidence="4" id="KW-0677">Repeat</keyword>
<feature type="compositionally biased region" description="Acidic residues" evidence="12">
    <location>
        <begin position="930"/>
        <end position="947"/>
    </location>
</feature>
<dbReference type="InterPro" id="IPR036427">
    <property type="entry name" value="Bromodomain-like_sf"/>
</dbReference>
<feature type="region of interest" description="Disordered" evidence="12">
    <location>
        <begin position="516"/>
        <end position="585"/>
    </location>
</feature>
<dbReference type="STRING" id="6412.T1F8W0"/>
<dbReference type="SMART" id="SM00297">
    <property type="entry name" value="BROMO"/>
    <property type="match status" value="1"/>
</dbReference>
<evidence type="ECO:0000313" key="18">
    <source>
        <dbReference type="Proteomes" id="UP000015101"/>
    </source>
</evidence>
<dbReference type="Pfam" id="PF13832">
    <property type="entry name" value="zf-HC5HC2H_2"/>
    <property type="match status" value="1"/>
</dbReference>
<evidence type="ECO:0000256" key="6">
    <source>
        <dbReference type="ARBA" id="ARBA00022833"/>
    </source>
</evidence>
<sequence length="1534" mass="171702">MRSSERNSSTSSNVGSPIKRFFLSSSSKKKSGLKKKTSRPTKLTLSSNKSQKNIGEFFSGRSSTTPITSNNSKTTPRLRKCLFNNDSSIKSKTHSKNTSILDETSSSSFTYSSNFQRFVDVDILGQSSKLDLHANLEIVESVDAQPSTTKSENENESEKENSPKIHKSHSTAKLSDIEKEQQHPKALIKLHTAVVREVDGCLESVRENFSRPDGFYRFVEGDADERKEKVEYDLDDEDTCWLNLVRNTKINGIKNLNEDNFEMCMDRLEKMAAHLQLNSLKTNSGQIKSKHSEQLDDDDIFCSICLDDECQNSNVILLCDSCNLAVHQECYGVPLVPEGQWLCSWCQWEGSNRGKSTPRKSRCKSSKNVKFITGGDNDDDSVAVSDGNDGTCCLCPVVGGALKKTDNGKWAHVLCALWIPEVGFGSVEYLEPITKLSEVPTARHKLTCSVCKKKDVGACIQCMRKNCYTAFHIMCAQKVGTYMRIEQGVEDDDADSPTNIKKSFLCDIHKPEGAKPFLPMYENEDDDDDDDVSMEESVDASCRSKRQQSKIVPKSKSQCQLSNKKSANSQGSTKSKLNSKAGLNKSKSTSALVTSTVVLDLPTLSPNKLKEITKECLLTTTTTPPPSSSYSSSSLSSLHDVMEAVYNYWLLKRKSRNNIPLLKTYYTHLMSNHMPSKMGSTDDTKSAYDGLKDAKKLRNEMEKVRLLMELVRKREKLKLTMVKLKEQTINMKLNPWNAYLCKILDRLQTIDKCHVFAHPVAVDQVPGYKQKIKEPMDFSTMRSKVLTYKYETFEAFVRDFDLMVNNCLLFNSKHTVYHKSAVRMKKQSQHVLEEEKLRLQRFPRESLPASLANEEMGIPNFVTAHDDSDDKNNNDDDVVFKPSDNESKDNVVKICDDKNDDEENDETEISDNSKVVDRSRRNIIYSNEPIDVDNDNENDDDDNEDDDHNITLQKTCEKIQTGICRLSDWVKKQSRRGTKVESTNENGDDVKAGTCTDKVGVTDIYQNHADAVVNDASHGNSGGHENDDSDDDSLRDSTICYANDKNGNADVTCNNDDDGGGEMIMDENVNVCHTSASDSSNKDGDNIAKKNATADDDGDDDDDDDDCGIIIETIDLVREKMDGDDDGVKVGMSSSDQFFSEEIIVDDDETDDNKNVKSANDDDSNKIDDGDDLKCDGDSNDIVVETISIEDEEEICVIDKSDEEGEDGGASDDRVDEEVNDKEMLRNNILSRLDFINPESTDDAKSKSCVVDTYDNNGDHIIDDKLSFKNKIIDNSCCIGNVPSSSNSSCNNSNTNILESSINRVNFKKQTIVNFLTSLLTTVKNSSEADLQNNLKLEVKNENLTIDGNKIENVIGLNLNILPALRTFNKLMMLCSRNAVDDEEDEEEEEEEVATTATKNRENFTPNAKRQNPSDFTAPCSSFSLSSIATQNRKKFKTSKSFDMEKSKSANNKAQLNNNNNNNNVIYKAPRQVSEVPNSYSKSVTSMVKDEKVRGLEVRRTSDRPKTATHRYLIDDNLFFQSTFLVSSVLITIC</sequence>
<dbReference type="PROSITE" id="PS50016">
    <property type="entry name" value="ZF_PHD_2"/>
    <property type="match status" value="1"/>
</dbReference>
<evidence type="ECO:0000313" key="17">
    <source>
        <dbReference type="EnsemblMetazoa" id="HelroP175124"/>
    </source>
</evidence>
<gene>
    <name evidence="17" type="primary">20205259</name>
    <name evidence="16" type="ORF">HELRODRAFT_175124</name>
</gene>
<keyword evidence="3" id="KW-0479">Metal-binding</keyword>